<sequence>MTLPGDFLWGVSTSAFQIEGAFTAAGRQPSVWDAFPAFGGQDASVACDHYHRYREDVALMRALGVNAYRFSVSWPRVLAGDLGFYDRLVDELLDAGIAPVATLYHWDTPVSVEEGGGWLDRATAHRFAEYAAVVARRLADRVALWIPVNEPAMVTLLGYATGQHAPGKALLFDALPAAHHLNLAHGLAVGALRAAGARAVGTANNHTPAWPASPEDAGAAAAYSDLHNWLFADPLLAGRYPDWLADRLPVRDGDLATTAAPLDFYGVNYYNPTRLRAPSPGNPLPFELVEITEHPRTGFGWPVVPSGLTEVVASLRNRFVDMPPVYVTESGCSYEHSPADTARIEYLDAHVTAALEAGVRGYFVWSLLDNFEWDSGYSQRFGLVHVDYETQARTPRASFHWYRDRIGR</sequence>
<dbReference type="Proteomes" id="UP000325787">
    <property type="component" value="Chromosome"/>
</dbReference>
<protein>
    <submittedName>
        <fullName evidence="5">Glycosyl hydrolase family protein</fullName>
    </submittedName>
</protein>
<dbReference type="PANTHER" id="PTHR10353:SF36">
    <property type="entry name" value="LP05116P"/>
    <property type="match status" value="1"/>
</dbReference>
<keyword evidence="2 5" id="KW-0378">Hydrolase</keyword>
<dbReference type="Pfam" id="PF00232">
    <property type="entry name" value="Glyco_hydro_1"/>
    <property type="match status" value="1"/>
</dbReference>
<dbReference type="SUPFAM" id="SSF51445">
    <property type="entry name" value="(Trans)glycosidases"/>
    <property type="match status" value="1"/>
</dbReference>
<dbReference type="GO" id="GO:0005829">
    <property type="term" value="C:cytosol"/>
    <property type="evidence" value="ECO:0007669"/>
    <property type="project" value="TreeGrafter"/>
</dbReference>
<evidence type="ECO:0000256" key="2">
    <source>
        <dbReference type="ARBA" id="ARBA00022801"/>
    </source>
</evidence>
<dbReference type="RefSeq" id="WP_033428155.1">
    <property type="nucleotide sequence ID" value="NZ_CP034550.1"/>
</dbReference>
<dbReference type="GO" id="GO:0016052">
    <property type="term" value="P:carbohydrate catabolic process"/>
    <property type="evidence" value="ECO:0007669"/>
    <property type="project" value="TreeGrafter"/>
</dbReference>
<dbReference type="PANTHER" id="PTHR10353">
    <property type="entry name" value="GLYCOSYL HYDROLASE"/>
    <property type="match status" value="1"/>
</dbReference>
<keyword evidence="6" id="KW-1185">Reference proteome</keyword>
<proteinExistence type="inferred from homology"/>
<reference evidence="6" key="1">
    <citation type="journal article" date="2021" name="Curr. Microbiol.">
        <title>Complete genome of nocamycin-producing strain Saccharothrix syringae NRRL B-16468 reveals the biosynthetic potential for secondary metabolites.</title>
        <authorList>
            <person name="Mo X."/>
            <person name="Yang S."/>
        </authorList>
    </citation>
    <scope>NUCLEOTIDE SEQUENCE [LARGE SCALE GENOMIC DNA]</scope>
    <source>
        <strain evidence="6">ATCC 51364 / DSM 43886 / JCM 6844 / KCTC 9398 / NBRC 14523 / NRRL B-16468 / INA 2240</strain>
    </source>
</reference>
<dbReference type="KEGG" id="ssyi:EKG83_00175"/>
<gene>
    <name evidence="5" type="ORF">EKG83_00175</name>
</gene>
<comment type="similarity">
    <text evidence="1 4">Belongs to the glycosyl hydrolase 1 family.</text>
</comment>
<keyword evidence="3" id="KW-0326">Glycosidase</keyword>
<accession>A0A5Q0GQ61</accession>
<dbReference type="AlphaFoldDB" id="A0A5Q0GQ61"/>
<dbReference type="InterPro" id="IPR033132">
    <property type="entry name" value="GH_1_N_CS"/>
</dbReference>
<dbReference type="PRINTS" id="PR00131">
    <property type="entry name" value="GLHYDRLASE1"/>
</dbReference>
<dbReference type="GO" id="GO:0008422">
    <property type="term" value="F:beta-glucosidase activity"/>
    <property type="evidence" value="ECO:0007669"/>
    <property type="project" value="TreeGrafter"/>
</dbReference>
<dbReference type="OrthoDB" id="9765195at2"/>
<organism evidence="5 6">
    <name type="scientific">Saccharothrix syringae</name>
    <name type="common">Nocardiopsis syringae</name>
    <dbReference type="NCBI Taxonomy" id="103733"/>
    <lineage>
        <taxon>Bacteria</taxon>
        <taxon>Bacillati</taxon>
        <taxon>Actinomycetota</taxon>
        <taxon>Actinomycetes</taxon>
        <taxon>Pseudonocardiales</taxon>
        <taxon>Pseudonocardiaceae</taxon>
        <taxon>Saccharothrix</taxon>
    </lineage>
</organism>
<dbReference type="Gene3D" id="3.20.20.80">
    <property type="entry name" value="Glycosidases"/>
    <property type="match status" value="1"/>
</dbReference>
<dbReference type="EMBL" id="CP034550">
    <property type="protein sequence ID" value="QFZ16088.1"/>
    <property type="molecule type" value="Genomic_DNA"/>
</dbReference>
<dbReference type="InterPro" id="IPR017853">
    <property type="entry name" value="GH"/>
</dbReference>
<evidence type="ECO:0000256" key="1">
    <source>
        <dbReference type="ARBA" id="ARBA00010838"/>
    </source>
</evidence>
<name>A0A5Q0GQ61_SACSY</name>
<dbReference type="InterPro" id="IPR001360">
    <property type="entry name" value="Glyco_hydro_1"/>
</dbReference>
<evidence type="ECO:0000313" key="6">
    <source>
        <dbReference type="Proteomes" id="UP000325787"/>
    </source>
</evidence>
<evidence type="ECO:0000256" key="3">
    <source>
        <dbReference type="ARBA" id="ARBA00023295"/>
    </source>
</evidence>
<evidence type="ECO:0000313" key="5">
    <source>
        <dbReference type="EMBL" id="QFZ16088.1"/>
    </source>
</evidence>
<evidence type="ECO:0000256" key="4">
    <source>
        <dbReference type="RuleBase" id="RU003690"/>
    </source>
</evidence>
<dbReference type="PROSITE" id="PS00653">
    <property type="entry name" value="GLYCOSYL_HYDROL_F1_2"/>
    <property type="match status" value="1"/>
</dbReference>